<proteinExistence type="predicted"/>
<name>A0A2P2Q7E9_RHIMU</name>
<reference evidence="1" key="1">
    <citation type="submission" date="2018-02" db="EMBL/GenBank/DDBJ databases">
        <title>Rhizophora mucronata_Transcriptome.</title>
        <authorList>
            <person name="Meera S.P."/>
            <person name="Sreeshan A."/>
            <person name="Augustine A."/>
        </authorList>
    </citation>
    <scope>NUCLEOTIDE SEQUENCE</scope>
    <source>
        <tissue evidence="1">Leaf</tissue>
    </source>
</reference>
<evidence type="ECO:0000313" key="1">
    <source>
        <dbReference type="EMBL" id="MBX62870.1"/>
    </source>
</evidence>
<protein>
    <submittedName>
        <fullName evidence="1">BTB/POZ domain-containing protein At5g66560-like</fullName>
    </submittedName>
</protein>
<dbReference type="EMBL" id="GGEC01082386">
    <property type="protein sequence ID" value="MBX62870.1"/>
    <property type="molecule type" value="Transcribed_RNA"/>
</dbReference>
<dbReference type="AlphaFoldDB" id="A0A2P2Q7E9"/>
<organism evidence="1">
    <name type="scientific">Rhizophora mucronata</name>
    <name type="common">Asiatic mangrove</name>
    <dbReference type="NCBI Taxonomy" id="61149"/>
    <lineage>
        <taxon>Eukaryota</taxon>
        <taxon>Viridiplantae</taxon>
        <taxon>Streptophyta</taxon>
        <taxon>Embryophyta</taxon>
        <taxon>Tracheophyta</taxon>
        <taxon>Spermatophyta</taxon>
        <taxon>Magnoliopsida</taxon>
        <taxon>eudicotyledons</taxon>
        <taxon>Gunneridae</taxon>
        <taxon>Pentapetalae</taxon>
        <taxon>rosids</taxon>
        <taxon>fabids</taxon>
        <taxon>Malpighiales</taxon>
        <taxon>Rhizophoraceae</taxon>
        <taxon>Rhizophora</taxon>
    </lineage>
</organism>
<sequence length="73" mass="8152">MKRVVSDELSMLAVLNRPNRILVAVEEIEIFLGGRFETIVSSTCLCSVSEVIEDNEEDGFRLVLDMPGMCFLA</sequence>
<accession>A0A2P2Q7E9</accession>